<dbReference type="InterPro" id="IPR029526">
    <property type="entry name" value="PGBD"/>
</dbReference>
<keyword evidence="3" id="KW-1185">Reference proteome</keyword>
<proteinExistence type="predicted"/>
<name>A0ABQ9IH36_9NEOP</name>
<gene>
    <name evidence="2" type="ORF">PR048_001115</name>
</gene>
<dbReference type="PANTHER" id="PTHR47055:SF3">
    <property type="entry name" value="PHORBOL-ESTER_DAG-TYPE DOMAIN-CONTAINING PROTEIN"/>
    <property type="match status" value="1"/>
</dbReference>
<comment type="caution">
    <text evidence="2">The sequence shown here is derived from an EMBL/GenBank/DDBJ whole genome shotgun (WGS) entry which is preliminary data.</text>
</comment>
<dbReference type="InterPro" id="IPR052638">
    <property type="entry name" value="PiggyBac_TE-derived"/>
</dbReference>
<evidence type="ECO:0000313" key="3">
    <source>
        <dbReference type="Proteomes" id="UP001159363"/>
    </source>
</evidence>
<organism evidence="2 3">
    <name type="scientific">Dryococelus australis</name>
    <dbReference type="NCBI Taxonomy" id="614101"/>
    <lineage>
        <taxon>Eukaryota</taxon>
        <taxon>Metazoa</taxon>
        <taxon>Ecdysozoa</taxon>
        <taxon>Arthropoda</taxon>
        <taxon>Hexapoda</taxon>
        <taxon>Insecta</taxon>
        <taxon>Pterygota</taxon>
        <taxon>Neoptera</taxon>
        <taxon>Polyneoptera</taxon>
        <taxon>Phasmatodea</taxon>
        <taxon>Verophasmatodea</taxon>
        <taxon>Anareolatae</taxon>
        <taxon>Phasmatidae</taxon>
        <taxon>Eurycanthinae</taxon>
        <taxon>Dryococelus</taxon>
    </lineage>
</organism>
<reference evidence="2 3" key="1">
    <citation type="submission" date="2023-02" db="EMBL/GenBank/DDBJ databases">
        <title>LHISI_Scaffold_Assembly.</title>
        <authorList>
            <person name="Stuart O.P."/>
            <person name="Cleave R."/>
            <person name="Magrath M.J.L."/>
            <person name="Mikheyev A.S."/>
        </authorList>
    </citation>
    <scope>NUCLEOTIDE SEQUENCE [LARGE SCALE GENOMIC DNA]</scope>
    <source>
        <strain evidence="2">Daus_M_001</strain>
        <tissue evidence="2">Leg muscle</tissue>
    </source>
</reference>
<dbReference type="Pfam" id="PF13843">
    <property type="entry name" value="DDE_Tnp_1_7"/>
    <property type="match status" value="1"/>
</dbReference>
<dbReference type="Proteomes" id="UP001159363">
    <property type="component" value="Chromosome 1"/>
</dbReference>
<feature type="domain" description="PiggyBac transposable element-derived protein" evidence="1">
    <location>
        <begin position="3"/>
        <end position="290"/>
    </location>
</feature>
<evidence type="ECO:0000259" key="1">
    <source>
        <dbReference type="Pfam" id="PF13843"/>
    </source>
</evidence>
<evidence type="ECO:0000313" key="2">
    <source>
        <dbReference type="EMBL" id="KAJ8895777.1"/>
    </source>
</evidence>
<dbReference type="PANTHER" id="PTHR47055">
    <property type="entry name" value="DDE_TNP_1_7 DOMAIN-CONTAINING PROTEIN"/>
    <property type="match status" value="1"/>
</dbReference>
<dbReference type="EMBL" id="JARBHB010000001">
    <property type="protein sequence ID" value="KAJ8895777.1"/>
    <property type="molecule type" value="Genomic_DNA"/>
</dbReference>
<feature type="non-terminal residue" evidence="2">
    <location>
        <position position="315"/>
    </location>
</feature>
<sequence length="315" mass="36156">MRNILVSNAMRNNRFEEITKFLHFSNNEELDGRDKMGKIRPLLDLLSNKFIANAPDCKNIYIDEVMIPYLGRHGCKQFLRLKPVRLGLWHRALGLAADLYQGKNPNGTRPGDQGLEESVVLTFCDSLMTSFPGIQFSFYFTTIFFTNTKLICSLSEKGMKGTGTARIKRIGMCPIADKKVMQKRERGSYEVYTEENKGISAVAWRDNNVVYTLSNEHGVQPVQYANRYSSKEKKSLQVTQPKVIHKYNKFIGGVNFLDNNIFNYHVRICGKTLYTPIAFWLFDVCMTNAWMLARSKELTLDQLSFQRQCVRALLG</sequence>
<protein>
    <recommendedName>
        <fullName evidence="1">PiggyBac transposable element-derived protein domain-containing protein</fullName>
    </recommendedName>
</protein>
<accession>A0ABQ9IH36</accession>